<gene>
    <name evidence="1" type="ORF">ACHKAR_20970</name>
</gene>
<name>A0ABW7NJ80_9BACT</name>
<accession>A0ABW7NJ80</accession>
<evidence type="ECO:0000313" key="2">
    <source>
        <dbReference type="Proteomes" id="UP001610063"/>
    </source>
</evidence>
<organism evidence="1 2">
    <name type="scientific">Marinoscillum luteum</name>
    <dbReference type="NCBI Taxonomy" id="861051"/>
    <lineage>
        <taxon>Bacteria</taxon>
        <taxon>Pseudomonadati</taxon>
        <taxon>Bacteroidota</taxon>
        <taxon>Cytophagia</taxon>
        <taxon>Cytophagales</taxon>
        <taxon>Reichenbachiellaceae</taxon>
        <taxon>Marinoscillum</taxon>
    </lineage>
</organism>
<keyword evidence="2" id="KW-1185">Reference proteome</keyword>
<comment type="caution">
    <text evidence="1">The sequence shown here is derived from an EMBL/GenBank/DDBJ whole genome shotgun (WGS) entry which is preliminary data.</text>
</comment>
<proteinExistence type="predicted"/>
<protein>
    <submittedName>
        <fullName evidence="1">Uncharacterized protein</fullName>
    </submittedName>
</protein>
<sequence length="241" mass="27608">MKNTAELLEKVIDFHGGADFWNQQQGLEAHLNIGGVTWPLKGHDDPLKDVQFKADLHQQKGIWKGIFSTNTSSEFSPLKVSLLDGDKVEESLFQPKDSFQGHTIETPWSKLQLVYFSSYATWNYLTTPFNFLMSGVQVKELEPREEGNEVLRRLEVIYPADFATHSRRQVFYYSEEGFLRRHDYWPEVLGGSSATQIVENYKSFSGIQTGTKRRIYILNEDGSYAKDPVLVSIDIKGLTFN</sequence>
<reference evidence="1 2" key="1">
    <citation type="journal article" date="2013" name="Int. J. Syst. Evol. Microbiol.">
        <title>Marinoscillum luteum sp. nov., isolated from marine sediment.</title>
        <authorList>
            <person name="Cha I.T."/>
            <person name="Park S.J."/>
            <person name="Kim S.J."/>
            <person name="Kim J.G."/>
            <person name="Jung M.Y."/>
            <person name="Shin K.S."/>
            <person name="Kwon K.K."/>
            <person name="Yang S.H."/>
            <person name="Seo Y.S."/>
            <person name="Rhee S.K."/>
        </authorList>
    </citation>
    <scope>NUCLEOTIDE SEQUENCE [LARGE SCALE GENOMIC DNA]</scope>
    <source>
        <strain evidence="1 2">KCTC 23939</strain>
    </source>
</reference>
<evidence type="ECO:0000313" key="1">
    <source>
        <dbReference type="EMBL" id="MFH6985939.1"/>
    </source>
</evidence>
<dbReference type="EMBL" id="JBIPKE010000020">
    <property type="protein sequence ID" value="MFH6985939.1"/>
    <property type="molecule type" value="Genomic_DNA"/>
</dbReference>
<dbReference type="Proteomes" id="UP001610063">
    <property type="component" value="Unassembled WGS sequence"/>
</dbReference>
<dbReference type="RefSeq" id="WP_395419396.1">
    <property type="nucleotide sequence ID" value="NZ_JBIPKE010000020.1"/>
</dbReference>